<feature type="non-terminal residue" evidence="2">
    <location>
        <position position="1"/>
    </location>
</feature>
<reference evidence="2" key="1">
    <citation type="submission" date="2020-02" db="EMBL/GenBank/DDBJ databases">
        <authorList>
            <person name="Meier V. D."/>
        </authorList>
    </citation>
    <scope>NUCLEOTIDE SEQUENCE</scope>
    <source>
        <strain evidence="2">AVDCRST_MAG22</strain>
    </source>
</reference>
<organism evidence="2">
    <name type="scientific">uncultured Rubrobacteraceae bacterium</name>
    <dbReference type="NCBI Taxonomy" id="349277"/>
    <lineage>
        <taxon>Bacteria</taxon>
        <taxon>Bacillati</taxon>
        <taxon>Actinomycetota</taxon>
        <taxon>Rubrobacteria</taxon>
        <taxon>Rubrobacterales</taxon>
        <taxon>Rubrobacteraceae</taxon>
        <taxon>environmental samples</taxon>
    </lineage>
</organism>
<feature type="non-terminal residue" evidence="2">
    <location>
        <position position="193"/>
    </location>
</feature>
<sequence>AEHQSPGVQPGPTAVERPRGDPGGALLAEGFLRELSGRRASQGTGPVRAARRDGYRRARGRRGPRLERADRGGGRRRPQGGGRGGAPVRGALAGRRRGGGGGVPALDQDVRRKGRRLPAGVPHRGLRLLRLRVRLGPGARLRRHLLRPPGPYGHSHQGGLRGFLSDGRHHGARRVHPGRLRARLDHRRGPDFL</sequence>
<evidence type="ECO:0000256" key="1">
    <source>
        <dbReference type="SAM" id="MobiDB-lite"/>
    </source>
</evidence>
<accession>A0A6J4NKF1</accession>
<name>A0A6J4NKF1_9ACTN</name>
<dbReference type="EMBL" id="CADCUV010000021">
    <property type="protein sequence ID" value="CAA9387689.1"/>
    <property type="molecule type" value="Genomic_DNA"/>
</dbReference>
<feature type="compositionally biased region" description="Basic and acidic residues" evidence="1">
    <location>
        <begin position="64"/>
        <end position="73"/>
    </location>
</feature>
<gene>
    <name evidence="2" type="ORF">AVDCRST_MAG22-371</name>
</gene>
<proteinExistence type="predicted"/>
<feature type="region of interest" description="Disordered" evidence="1">
    <location>
        <begin position="1"/>
        <end position="118"/>
    </location>
</feature>
<dbReference type="AlphaFoldDB" id="A0A6J4NKF1"/>
<evidence type="ECO:0000313" key="2">
    <source>
        <dbReference type="EMBL" id="CAA9387689.1"/>
    </source>
</evidence>
<protein>
    <submittedName>
        <fullName evidence="2">Uncharacterized protein</fullName>
    </submittedName>
</protein>